<dbReference type="InterPro" id="IPR058349">
    <property type="entry name" value="DUF8036"/>
</dbReference>
<keyword evidence="1" id="KW-0472">Membrane</keyword>
<protein>
    <submittedName>
        <fullName evidence="2">Uncharacterized protein</fullName>
    </submittedName>
</protein>
<dbReference type="Pfam" id="PF26119">
    <property type="entry name" value="DUF8036"/>
    <property type="match status" value="1"/>
</dbReference>
<keyword evidence="3" id="KW-1185">Reference proteome</keyword>
<sequence length="102" mass="11639">MTLLIDVVRLAVLANVLLLTGLCYVWGRNYLQFRSKHTVGLLLFGVLLLAQNLLHLYYYLLDPTLSTWWHSSAVSAPVWEAQMVLHVAQTIGLAVLMWVTWD</sequence>
<gene>
    <name evidence="2" type="ORF">SAMN06269185_0870</name>
</gene>
<dbReference type="OrthoDB" id="205211at2157"/>
<dbReference type="EMBL" id="OBEJ01000001">
    <property type="protein sequence ID" value="SNZ05480.1"/>
    <property type="molecule type" value="Genomic_DNA"/>
</dbReference>
<accession>A0A285N7T7</accession>
<name>A0A285N7T7_NATPI</name>
<organism evidence="2 3">
    <name type="scientific">Natronoarchaeum philippinense</name>
    <dbReference type="NCBI Taxonomy" id="558529"/>
    <lineage>
        <taxon>Archaea</taxon>
        <taxon>Methanobacteriati</taxon>
        <taxon>Methanobacteriota</taxon>
        <taxon>Stenosarchaea group</taxon>
        <taxon>Halobacteria</taxon>
        <taxon>Halobacteriales</taxon>
        <taxon>Natronoarchaeaceae</taxon>
    </lineage>
</organism>
<dbReference type="RefSeq" id="WP_097007850.1">
    <property type="nucleotide sequence ID" value="NZ_OBEJ01000001.1"/>
</dbReference>
<reference evidence="3" key="1">
    <citation type="submission" date="2017-09" db="EMBL/GenBank/DDBJ databases">
        <authorList>
            <person name="Varghese N."/>
            <person name="Submissions S."/>
        </authorList>
    </citation>
    <scope>NUCLEOTIDE SEQUENCE [LARGE SCALE GENOMIC DNA]</scope>
    <source>
        <strain evidence="3">DSM 27208</strain>
    </source>
</reference>
<keyword evidence="1" id="KW-1133">Transmembrane helix</keyword>
<evidence type="ECO:0000256" key="1">
    <source>
        <dbReference type="SAM" id="Phobius"/>
    </source>
</evidence>
<dbReference type="Proteomes" id="UP000219453">
    <property type="component" value="Unassembled WGS sequence"/>
</dbReference>
<feature type="transmembrane region" description="Helical" evidence="1">
    <location>
        <begin position="39"/>
        <end position="61"/>
    </location>
</feature>
<dbReference type="AlphaFoldDB" id="A0A285N7T7"/>
<feature type="transmembrane region" description="Helical" evidence="1">
    <location>
        <begin position="6"/>
        <end position="27"/>
    </location>
</feature>
<feature type="transmembrane region" description="Helical" evidence="1">
    <location>
        <begin position="81"/>
        <end position="101"/>
    </location>
</feature>
<proteinExistence type="predicted"/>
<keyword evidence="1" id="KW-0812">Transmembrane</keyword>
<evidence type="ECO:0000313" key="2">
    <source>
        <dbReference type="EMBL" id="SNZ05480.1"/>
    </source>
</evidence>
<evidence type="ECO:0000313" key="3">
    <source>
        <dbReference type="Proteomes" id="UP000219453"/>
    </source>
</evidence>